<dbReference type="EMBL" id="KZ293648">
    <property type="protein sequence ID" value="PBK98636.1"/>
    <property type="molecule type" value="Genomic_DNA"/>
</dbReference>
<dbReference type="Proteomes" id="UP000217790">
    <property type="component" value="Unassembled WGS sequence"/>
</dbReference>
<dbReference type="InParanoid" id="A0A2H3EH22"/>
<dbReference type="OrthoDB" id="2734890at2759"/>
<gene>
    <name evidence="1" type="ORF">ARMGADRAFT_1131072</name>
</gene>
<dbReference type="AlphaFoldDB" id="A0A2H3EH22"/>
<dbReference type="OMA" id="DACDISH"/>
<protein>
    <submittedName>
        <fullName evidence="1">Uncharacterized protein</fullName>
    </submittedName>
</protein>
<name>A0A2H3EH22_ARMGA</name>
<organism evidence="1 2">
    <name type="scientific">Armillaria gallica</name>
    <name type="common">Bulbous honey fungus</name>
    <name type="synonym">Armillaria bulbosa</name>
    <dbReference type="NCBI Taxonomy" id="47427"/>
    <lineage>
        <taxon>Eukaryota</taxon>
        <taxon>Fungi</taxon>
        <taxon>Dikarya</taxon>
        <taxon>Basidiomycota</taxon>
        <taxon>Agaricomycotina</taxon>
        <taxon>Agaricomycetes</taxon>
        <taxon>Agaricomycetidae</taxon>
        <taxon>Agaricales</taxon>
        <taxon>Marasmiineae</taxon>
        <taxon>Physalacriaceae</taxon>
        <taxon>Armillaria</taxon>
    </lineage>
</organism>
<proteinExistence type="predicted"/>
<sequence>MPQTFHEEGKISLKRVGLALFGASLVSAAVLPQIDARADLPSPECVAAIKSIGLYHEGYDVSCARLVFDCLAKVNGTEGETIYLWSKTSCATAATCQGTSRLVQLAQCYNSEVNDACDISHLSYNIYANIVGDCAWQEGGCPITFQNYVDWFYGALSAVNATIWPELLCQRRSKLGLYSRLDTDRSLPYTNFDDWLHYSNS</sequence>
<evidence type="ECO:0000313" key="1">
    <source>
        <dbReference type="EMBL" id="PBK98636.1"/>
    </source>
</evidence>
<evidence type="ECO:0000313" key="2">
    <source>
        <dbReference type="Proteomes" id="UP000217790"/>
    </source>
</evidence>
<keyword evidence="2" id="KW-1185">Reference proteome</keyword>
<accession>A0A2H3EH22</accession>
<reference evidence="2" key="1">
    <citation type="journal article" date="2017" name="Nat. Ecol. Evol.">
        <title>Genome expansion and lineage-specific genetic innovations in the forest pathogenic fungi Armillaria.</title>
        <authorList>
            <person name="Sipos G."/>
            <person name="Prasanna A.N."/>
            <person name="Walter M.C."/>
            <person name="O'Connor E."/>
            <person name="Balint B."/>
            <person name="Krizsan K."/>
            <person name="Kiss B."/>
            <person name="Hess J."/>
            <person name="Varga T."/>
            <person name="Slot J."/>
            <person name="Riley R."/>
            <person name="Boka B."/>
            <person name="Rigling D."/>
            <person name="Barry K."/>
            <person name="Lee J."/>
            <person name="Mihaltcheva S."/>
            <person name="LaButti K."/>
            <person name="Lipzen A."/>
            <person name="Waldron R."/>
            <person name="Moloney N.M."/>
            <person name="Sperisen C."/>
            <person name="Kredics L."/>
            <person name="Vagvoelgyi C."/>
            <person name="Patrignani A."/>
            <person name="Fitzpatrick D."/>
            <person name="Nagy I."/>
            <person name="Doyle S."/>
            <person name="Anderson J.B."/>
            <person name="Grigoriev I.V."/>
            <person name="Gueldener U."/>
            <person name="Muensterkoetter M."/>
            <person name="Nagy L.G."/>
        </authorList>
    </citation>
    <scope>NUCLEOTIDE SEQUENCE [LARGE SCALE GENOMIC DNA]</scope>
    <source>
        <strain evidence="2">Ar21-2</strain>
    </source>
</reference>